<evidence type="ECO:0000256" key="6">
    <source>
        <dbReference type="ARBA" id="ARBA00022723"/>
    </source>
</evidence>
<evidence type="ECO:0000256" key="7">
    <source>
        <dbReference type="ARBA" id="ARBA00022737"/>
    </source>
</evidence>
<dbReference type="SUPFAM" id="SSF54862">
    <property type="entry name" value="4Fe-4S ferredoxins"/>
    <property type="match status" value="1"/>
</dbReference>
<keyword evidence="7" id="KW-0677">Repeat</keyword>
<name>A0A382NTU7_9ZZZZ</name>
<sequence>MGQVSMVIDLNKCIGCQTCTTACKSLWTDEPGQEYMLWNNVETKPGPGYPRYWEEGGGGFDANGNLNRDGVMTTKEDHGEEIPLNHDEVYFKGVEV</sequence>
<dbReference type="AlphaFoldDB" id="A0A382NTU7"/>
<evidence type="ECO:0000256" key="3">
    <source>
        <dbReference type="ARBA" id="ARBA00004196"/>
    </source>
</evidence>
<dbReference type="PANTHER" id="PTHR43518:SF1">
    <property type="entry name" value="RESPIRATORY NITRATE REDUCTASE 1 BETA CHAIN"/>
    <property type="match status" value="1"/>
</dbReference>
<gene>
    <name evidence="12" type="ORF">METZ01_LOCUS315996</name>
</gene>
<organism evidence="12">
    <name type="scientific">marine metagenome</name>
    <dbReference type="NCBI Taxonomy" id="408172"/>
    <lineage>
        <taxon>unclassified sequences</taxon>
        <taxon>metagenomes</taxon>
        <taxon>ecological metagenomes</taxon>
    </lineage>
</organism>
<reference evidence="12" key="1">
    <citation type="submission" date="2018-05" db="EMBL/GenBank/DDBJ databases">
        <authorList>
            <person name="Lanie J.A."/>
            <person name="Ng W.-L."/>
            <person name="Kazmierczak K.M."/>
            <person name="Andrzejewski T.M."/>
            <person name="Davidsen T.M."/>
            <person name="Wayne K.J."/>
            <person name="Tettelin H."/>
            <person name="Glass J.I."/>
            <person name="Rusch D."/>
            <person name="Podicherti R."/>
            <person name="Tsui H.-C.T."/>
            <person name="Winkler M.E."/>
        </authorList>
    </citation>
    <scope>NUCLEOTIDE SEQUENCE</scope>
</reference>
<dbReference type="PANTHER" id="PTHR43518">
    <property type="entry name" value="NITRATE REDUCTASE BETA SUBUNIT"/>
    <property type="match status" value="1"/>
</dbReference>
<keyword evidence="6" id="KW-0479">Metal-binding</keyword>
<accession>A0A382NTU7</accession>
<evidence type="ECO:0000256" key="5">
    <source>
        <dbReference type="ARBA" id="ARBA00022485"/>
    </source>
</evidence>
<evidence type="ECO:0000256" key="2">
    <source>
        <dbReference type="ARBA" id="ARBA00001966"/>
    </source>
</evidence>
<proteinExistence type="predicted"/>
<dbReference type="GO" id="GO:0016020">
    <property type="term" value="C:membrane"/>
    <property type="evidence" value="ECO:0007669"/>
    <property type="project" value="TreeGrafter"/>
</dbReference>
<dbReference type="GO" id="GO:0030313">
    <property type="term" value="C:cell envelope"/>
    <property type="evidence" value="ECO:0007669"/>
    <property type="project" value="UniProtKB-SubCell"/>
</dbReference>
<dbReference type="Pfam" id="PF12797">
    <property type="entry name" value="Fer4_2"/>
    <property type="match status" value="1"/>
</dbReference>
<keyword evidence="8" id="KW-0249">Electron transport</keyword>
<dbReference type="Gene3D" id="3.30.70.20">
    <property type="match status" value="1"/>
</dbReference>
<evidence type="ECO:0000313" key="12">
    <source>
        <dbReference type="EMBL" id="SVC63142.1"/>
    </source>
</evidence>
<dbReference type="GO" id="GO:0046872">
    <property type="term" value="F:metal ion binding"/>
    <property type="evidence" value="ECO:0007669"/>
    <property type="project" value="UniProtKB-KW"/>
</dbReference>
<keyword evidence="5" id="KW-0004">4Fe-4S</keyword>
<dbReference type="PROSITE" id="PS51379">
    <property type="entry name" value="4FE4S_FER_2"/>
    <property type="match status" value="1"/>
</dbReference>
<dbReference type="GO" id="GO:0009055">
    <property type="term" value="F:electron transfer activity"/>
    <property type="evidence" value="ECO:0007669"/>
    <property type="project" value="TreeGrafter"/>
</dbReference>
<evidence type="ECO:0000256" key="8">
    <source>
        <dbReference type="ARBA" id="ARBA00022982"/>
    </source>
</evidence>
<dbReference type="GO" id="GO:0009061">
    <property type="term" value="P:anaerobic respiration"/>
    <property type="evidence" value="ECO:0007669"/>
    <property type="project" value="TreeGrafter"/>
</dbReference>
<feature type="domain" description="4Fe-4S ferredoxin-type" evidence="11">
    <location>
        <begin position="4"/>
        <end position="33"/>
    </location>
</feature>
<evidence type="ECO:0000259" key="11">
    <source>
        <dbReference type="PROSITE" id="PS51379"/>
    </source>
</evidence>
<evidence type="ECO:0000256" key="1">
    <source>
        <dbReference type="ARBA" id="ARBA00001927"/>
    </source>
</evidence>
<protein>
    <recommendedName>
        <fullName evidence="11">4Fe-4S ferredoxin-type domain-containing protein</fullName>
    </recommendedName>
</protein>
<comment type="cofactor">
    <cofactor evidence="1">
        <name>[3Fe-4S] cluster</name>
        <dbReference type="ChEBI" id="CHEBI:21137"/>
    </cofactor>
</comment>
<evidence type="ECO:0000256" key="10">
    <source>
        <dbReference type="ARBA" id="ARBA00023014"/>
    </source>
</evidence>
<evidence type="ECO:0000256" key="4">
    <source>
        <dbReference type="ARBA" id="ARBA00022448"/>
    </source>
</evidence>
<keyword evidence="9" id="KW-0408">Iron</keyword>
<keyword evidence="4" id="KW-0813">Transport</keyword>
<dbReference type="GO" id="GO:0051539">
    <property type="term" value="F:4 iron, 4 sulfur cluster binding"/>
    <property type="evidence" value="ECO:0007669"/>
    <property type="project" value="UniProtKB-KW"/>
</dbReference>
<feature type="non-terminal residue" evidence="12">
    <location>
        <position position="96"/>
    </location>
</feature>
<dbReference type="EMBL" id="UINC01101927">
    <property type="protein sequence ID" value="SVC63142.1"/>
    <property type="molecule type" value="Genomic_DNA"/>
</dbReference>
<keyword evidence="10" id="KW-0411">Iron-sulfur</keyword>
<dbReference type="InterPro" id="IPR017896">
    <property type="entry name" value="4Fe4S_Fe-S-bd"/>
</dbReference>
<comment type="subcellular location">
    <subcellularLocation>
        <location evidence="3">Cell envelope</location>
    </subcellularLocation>
</comment>
<evidence type="ECO:0000256" key="9">
    <source>
        <dbReference type="ARBA" id="ARBA00023004"/>
    </source>
</evidence>
<comment type="cofactor">
    <cofactor evidence="2">
        <name>[4Fe-4S] cluster</name>
        <dbReference type="ChEBI" id="CHEBI:49883"/>
    </cofactor>
</comment>